<dbReference type="InterPro" id="IPR051131">
    <property type="entry name" value="NEK_Ser/Thr_kinase_NIMA"/>
</dbReference>
<dbReference type="PANTHER" id="PTHR44899:SF3">
    <property type="entry name" value="SERINE_THREONINE-PROTEIN KINASE NEK1"/>
    <property type="match status" value="1"/>
</dbReference>
<dbReference type="Gene3D" id="1.10.510.10">
    <property type="entry name" value="Transferase(Phosphotransferase) domain 1"/>
    <property type="match status" value="1"/>
</dbReference>
<dbReference type="Proteomes" id="UP000444721">
    <property type="component" value="Unassembled WGS sequence"/>
</dbReference>
<evidence type="ECO:0000256" key="10">
    <source>
        <dbReference type="SAM" id="Coils"/>
    </source>
</evidence>
<dbReference type="VEuPathDB" id="AmoebaDB:FDP41_008501"/>
<evidence type="ECO:0000313" key="13">
    <source>
        <dbReference type="EMBL" id="KAF0973294.1"/>
    </source>
</evidence>
<comment type="caution">
    <text evidence="13">The sequence shown here is derived from an EMBL/GenBank/DDBJ whole genome shotgun (WGS) entry which is preliminary data.</text>
</comment>
<dbReference type="VEuPathDB" id="AmoebaDB:NfTy_092860"/>
<dbReference type="PROSITE" id="PS50011">
    <property type="entry name" value="PROTEIN_KINASE_DOM"/>
    <property type="match status" value="1"/>
</dbReference>
<evidence type="ECO:0000256" key="9">
    <source>
        <dbReference type="ARBA" id="ARBA00048679"/>
    </source>
</evidence>
<reference evidence="13 14" key="1">
    <citation type="journal article" date="2019" name="Sci. Rep.">
        <title>Nanopore sequencing improves the draft genome of the human pathogenic amoeba Naegleria fowleri.</title>
        <authorList>
            <person name="Liechti N."/>
            <person name="Schurch N."/>
            <person name="Bruggmann R."/>
            <person name="Wittwer M."/>
        </authorList>
    </citation>
    <scope>NUCLEOTIDE SEQUENCE [LARGE SCALE GENOMIC DNA]</scope>
    <source>
        <strain evidence="13 14">ATCC 30894</strain>
    </source>
</reference>
<feature type="region of interest" description="Disordered" evidence="11">
    <location>
        <begin position="360"/>
        <end position="426"/>
    </location>
</feature>
<evidence type="ECO:0000256" key="3">
    <source>
        <dbReference type="ARBA" id="ARBA00022527"/>
    </source>
</evidence>
<evidence type="ECO:0000256" key="11">
    <source>
        <dbReference type="SAM" id="MobiDB-lite"/>
    </source>
</evidence>
<keyword evidence="4" id="KW-0808">Transferase</keyword>
<evidence type="ECO:0000256" key="2">
    <source>
        <dbReference type="ARBA" id="ARBA00012513"/>
    </source>
</evidence>
<dbReference type="GO" id="GO:0004674">
    <property type="term" value="F:protein serine/threonine kinase activity"/>
    <property type="evidence" value="ECO:0007669"/>
    <property type="project" value="UniProtKB-KW"/>
</dbReference>
<dbReference type="Pfam" id="PF00069">
    <property type="entry name" value="Pkinase"/>
    <property type="match status" value="1"/>
</dbReference>
<organism evidence="13 14">
    <name type="scientific">Naegleria fowleri</name>
    <name type="common">Brain eating amoeba</name>
    <dbReference type="NCBI Taxonomy" id="5763"/>
    <lineage>
        <taxon>Eukaryota</taxon>
        <taxon>Discoba</taxon>
        <taxon>Heterolobosea</taxon>
        <taxon>Tetramitia</taxon>
        <taxon>Eutetramitia</taxon>
        <taxon>Vahlkampfiidae</taxon>
        <taxon>Naegleria</taxon>
    </lineage>
</organism>
<dbReference type="SMART" id="SM00220">
    <property type="entry name" value="S_TKc"/>
    <property type="match status" value="1"/>
</dbReference>
<keyword evidence="5" id="KW-0547">Nucleotide-binding</keyword>
<feature type="region of interest" description="Disordered" evidence="11">
    <location>
        <begin position="453"/>
        <end position="495"/>
    </location>
</feature>
<feature type="compositionally biased region" description="Low complexity" evidence="11">
    <location>
        <begin position="370"/>
        <end position="407"/>
    </location>
</feature>
<keyword evidence="7" id="KW-0067">ATP-binding</keyword>
<keyword evidence="14" id="KW-1185">Reference proteome</keyword>
<feature type="region of interest" description="Disordered" evidence="11">
    <location>
        <begin position="511"/>
        <end position="534"/>
    </location>
</feature>
<evidence type="ECO:0000256" key="5">
    <source>
        <dbReference type="ARBA" id="ARBA00022741"/>
    </source>
</evidence>
<protein>
    <recommendedName>
        <fullName evidence="2">non-specific serine/threonine protein kinase</fullName>
        <ecNumber evidence="2">2.7.11.1</ecNumber>
    </recommendedName>
</protein>
<dbReference type="GeneID" id="68115719"/>
<evidence type="ECO:0000259" key="12">
    <source>
        <dbReference type="PROSITE" id="PS50011"/>
    </source>
</evidence>
<evidence type="ECO:0000313" key="14">
    <source>
        <dbReference type="Proteomes" id="UP000444721"/>
    </source>
</evidence>
<dbReference type="EC" id="2.7.11.1" evidence="2"/>
<feature type="compositionally biased region" description="Polar residues" evidence="11">
    <location>
        <begin position="360"/>
        <end position="369"/>
    </location>
</feature>
<evidence type="ECO:0000256" key="7">
    <source>
        <dbReference type="ARBA" id="ARBA00022840"/>
    </source>
</evidence>
<keyword evidence="10" id="KW-0175">Coiled coil</keyword>
<dbReference type="CDD" id="cd08215">
    <property type="entry name" value="STKc_Nek"/>
    <property type="match status" value="1"/>
</dbReference>
<keyword evidence="3" id="KW-0723">Serine/threonine-protein kinase</keyword>
<feature type="domain" description="Protein kinase" evidence="12">
    <location>
        <begin position="6"/>
        <end position="260"/>
    </location>
</feature>
<feature type="compositionally biased region" description="Polar residues" evidence="11">
    <location>
        <begin position="519"/>
        <end position="531"/>
    </location>
</feature>
<evidence type="ECO:0000256" key="6">
    <source>
        <dbReference type="ARBA" id="ARBA00022777"/>
    </source>
</evidence>
<dbReference type="VEuPathDB" id="AmoebaDB:NF0053760"/>
<evidence type="ECO:0000256" key="8">
    <source>
        <dbReference type="ARBA" id="ARBA00047899"/>
    </source>
</evidence>
<comment type="catalytic activity">
    <reaction evidence="8">
        <text>L-threonyl-[protein] + ATP = O-phospho-L-threonyl-[protein] + ADP + H(+)</text>
        <dbReference type="Rhea" id="RHEA:46608"/>
        <dbReference type="Rhea" id="RHEA-COMP:11060"/>
        <dbReference type="Rhea" id="RHEA-COMP:11605"/>
        <dbReference type="ChEBI" id="CHEBI:15378"/>
        <dbReference type="ChEBI" id="CHEBI:30013"/>
        <dbReference type="ChEBI" id="CHEBI:30616"/>
        <dbReference type="ChEBI" id="CHEBI:61977"/>
        <dbReference type="ChEBI" id="CHEBI:456216"/>
        <dbReference type="EC" id="2.7.11.1"/>
    </reaction>
</comment>
<evidence type="ECO:0000256" key="4">
    <source>
        <dbReference type="ARBA" id="ARBA00022679"/>
    </source>
</evidence>
<name>A0A6A5BGZ2_NAEFO</name>
<dbReference type="OMA" id="YNTNEAR"/>
<comment type="catalytic activity">
    <reaction evidence="9">
        <text>L-seryl-[protein] + ATP = O-phospho-L-seryl-[protein] + ADP + H(+)</text>
        <dbReference type="Rhea" id="RHEA:17989"/>
        <dbReference type="Rhea" id="RHEA-COMP:9863"/>
        <dbReference type="Rhea" id="RHEA-COMP:11604"/>
        <dbReference type="ChEBI" id="CHEBI:15378"/>
        <dbReference type="ChEBI" id="CHEBI:29999"/>
        <dbReference type="ChEBI" id="CHEBI:30616"/>
        <dbReference type="ChEBI" id="CHEBI:83421"/>
        <dbReference type="ChEBI" id="CHEBI:456216"/>
        <dbReference type="EC" id="2.7.11.1"/>
    </reaction>
</comment>
<dbReference type="VEuPathDB" id="AmoebaDB:NF0016120"/>
<dbReference type="PANTHER" id="PTHR44899">
    <property type="entry name" value="CAMK FAMILY PROTEIN KINASE"/>
    <property type="match status" value="1"/>
</dbReference>
<dbReference type="InterPro" id="IPR011009">
    <property type="entry name" value="Kinase-like_dom_sf"/>
</dbReference>
<dbReference type="EMBL" id="VFQX01000061">
    <property type="protein sequence ID" value="KAF0973294.1"/>
    <property type="molecule type" value="Genomic_DNA"/>
</dbReference>
<feature type="compositionally biased region" description="Low complexity" evidence="11">
    <location>
        <begin position="457"/>
        <end position="470"/>
    </location>
</feature>
<sequence>MVLQDYEILEELGSGSYGKVYKVRNRITGEICVEKVVNLDGVDERDKEEALNEARLMSQCEHFNIIKYLDSFIENNFLCIIMEYASGGDLTQKIKQQQGKPFKEDLLWNFLIQISQGLKYLHDKRILHRDIKPQNIFLDAEDNVKIGDMGLGRILGPQSSFASTNVGTPLYQSPELCQERPYNHKSDVWAFGCLMYELASFSPPFLATNQIALAKKIVSETPRPLSKQYSMELQFLIFKMLEKDPNKRPDINHILNYSAVKLRIQKAKLRHKELKLKEQFLLLEKQIRTEYEMKIQALEKKLRDYEEKEASQQKERNDLSERSFELNKKEQDLRDLEERLLKKQNQLNELIKNGHVIITPSLSIPPTTQTSPRSNNINSTTTTPTPSNLVTQPSTPIPSVSPFSSPSKDIARDPSTTTPQKKLDSKYYKTETTKVVQEKFYNLYNMFHNDPHRPNSQIQQQQHFGHLGQLPPSHNLPSMMMGNRPKSAPSTPIKKQTASPELILVNAQTPSPKHLSQHAHAQQSRPKSTNAVLDHNPHVRNKKKSVIVSPNFMMSPQAGVSLNNTASIQLDSQMVGKLMGKILMKKQSIKETPLGNKGRKQPNILKEETFDRVKKQLMFDDETTILPKKISPPRPAVQANLNTPNVNINNFIDSTPRLDIAEPKIEIEERIFDYDDDTLDNDMEGREDMMDLLVLRKKMKSEETA</sequence>
<feature type="coiled-coil region" evidence="10">
    <location>
        <begin position="288"/>
        <end position="353"/>
    </location>
</feature>
<dbReference type="Gene3D" id="3.30.200.20">
    <property type="entry name" value="Phosphorylase Kinase, domain 1"/>
    <property type="match status" value="1"/>
</dbReference>
<proteinExistence type="inferred from homology"/>
<keyword evidence="6" id="KW-0418">Kinase</keyword>
<dbReference type="AlphaFoldDB" id="A0A6A5BGZ2"/>
<evidence type="ECO:0000256" key="1">
    <source>
        <dbReference type="ARBA" id="ARBA00010886"/>
    </source>
</evidence>
<gene>
    <name evidence="13" type="ORF">FDP41_008501</name>
</gene>
<dbReference type="OrthoDB" id="248923at2759"/>
<dbReference type="SUPFAM" id="SSF56112">
    <property type="entry name" value="Protein kinase-like (PK-like)"/>
    <property type="match status" value="1"/>
</dbReference>
<dbReference type="FunFam" id="3.30.200.20:FF:000097">
    <property type="entry name" value="Probable serine/threonine-protein kinase nek1"/>
    <property type="match status" value="1"/>
</dbReference>
<dbReference type="InterPro" id="IPR008271">
    <property type="entry name" value="Ser/Thr_kinase_AS"/>
</dbReference>
<comment type="similarity">
    <text evidence="1">Belongs to the protein kinase superfamily. NEK Ser/Thr protein kinase family. NIMA subfamily.</text>
</comment>
<dbReference type="RefSeq" id="XP_044558007.1">
    <property type="nucleotide sequence ID" value="XM_044712362.1"/>
</dbReference>
<dbReference type="PROSITE" id="PS00108">
    <property type="entry name" value="PROTEIN_KINASE_ST"/>
    <property type="match status" value="1"/>
</dbReference>
<dbReference type="GO" id="GO:0005524">
    <property type="term" value="F:ATP binding"/>
    <property type="evidence" value="ECO:0007669"/>
    <property type="project" value="UniProtKB-KW"/>
</dbReference>
<accession>A0A6A5BGZ2</accession>
<dbReference type="InterPro" id="IPR000719">
    <property type="entry name" value="Prot_kinase_dom"/>
</dbReference>